<proteinExistence type="predicted"/>
<comment type="caution">
    <text evidence="2">The sequence shown here is derived from an EMBL/GenBank/DDBJ whole genome shotgun (WGS) entry which is preliminary data.</text>
</comment>
<feature type="region of interest" description="Disordered" evidence="1">
    <location>
        <begin position="49"/>
        <end position="74"/>
    </location>
</feature>
<accession>A0A834NIJ0</accession>
<protein>
    <submittedName>
        <fullName evidence="2">Uncharacterized protein</fullName>
    </submittedName>
</protein>
<dbReference type="EMBL" id="JACSDY010000014">
    <property type="protein sequence ID" value="KAF7409099.1"/>
    <property type="molecule type" value="Genomic_DNA"/>
</dbReference>
<keyword evidence="3" id="KW-1185">Reference proteome</keyword>
<evidence type="ECO:0000256" key="1">
    <source>
        <dbReference type="SAM" id="MobiDB-lite"/>
    </source>
</evidence>
<evidence type="ECO:0000313" key="3">
    <source>
        <dbReference type="Proteomes" id="UP000600918"/>
    </source>
</evidence>
<dbReference type="Proteomes" id="UP000600918">
    <property type="component" value="Unassembled WGS sequence"/>
</dbReference>
<organism evidence="2 3">
    <name type="scientific">Vespula pensylvanica</name>
    <name type="common">Western yellow jacket</name>
    <name type="synonym">Wasp</name>
    <dbReference type="NCBI Taxonomy" id="30213"/>
    <lineage>
        <taxon>Eukaryota</taxon>
        <taxon>Metazoa</taxon>
        <taxon>Ecdysozoa</taxon>
        <taxon>Arthropoda</taxon>
        <taxon>Hexapoda</taxon>
        <taxon>Insecta</taxon>
        <taxon>Pterygota</taxon>
        <taxon>Neoptera</taxon>
        <taxon>Endopterygota</taxon>
        <taxon>Hymenoptera</taxon>
        <taxon>Apocrita</taxon>
        <taxon>Aculeata</taxon>
        <taxon>Vespoidea</taxon>
        <taxon>Vespidae</taxon>
        <taxon>Vespinae</taxon>
        <taxon>Vespula</taxon>
    </lineage>
</organism>
<reference evidence="2" key="1">
    <citation type="journal article" date="2020" name="G3 (Bethesda)">
        <title>High-Quality Assemblies for Three Invasive Social Wasps from the &lt;i&gt;Vespula&lt;/i&gt; Genus.</title>
        <authorList>
            <person name="Harrop T.W.R."/>
            <person name="Guhlin J."/>
            <person name="McLaughlin G.M."/>
            <person name="Permina E."/>
            <person name="Stockwell P."/>
            <person name="Gilligan J."/>
            <person name="Le Lec M.F."/>
            <person name="Gruber M.A.M."/>
            <person name="Quinn O."/>
            <person name="Lovegrove M."/>
            <person name="Duncan E.J."/>
            <person name="Remnant E.J."/>
            <person name="Van Eeckhoven J."/>
            <person name="Graham B."/>
            <person name="Knapp R.A."/>
            <person name="Langford K.W."/>
            <person name="Kronenberg Z."/>
            <person name="Press M.O."/>
            <person name="Eacker S.M."/>
            <person name="Wilson-Rankin E.E."/>
            <person name="Purcell J."/>
            <person name="Lester P.J."/>
            <person name="Dearden P.K."/>
        </authorList>
    </citation>
    <scope>NUCLEOTIDE SEQUENCE</scope>
    <source>
        <strain evidence="2">Volc-1</strain>
    </source>
</reference>
<evidence type="ECO:0000313" key="2">
    <source>
        <dbReference type="EMBL" id="KAF7409099.1"/>
    </source>
</evidence>
<dbReference type="AlphaFoldDB" id="A0A834NIJ0"/>
<sequence>MKKRKEKKLLNNNGGLGRNFTPLEVRWRNYSSVVRLNNNIMDKRIKIRIEEEKEEEEEEEEVEEEDDEEERRKG</sequence>
<gene>
    <name evidence="2" type="ORF">H0235_013951</name>
</gene>
<feature type="compositionally biased region" description="Acidic residues" evidence="1">
    <location>
        <begin position="52"/>
        <end position="74"/>
    </location>
</feature>
<name>A0A834NIJ0_VESPE</name>